<gene>
    <name evidence="2" type="primary">Necator_chrIII.g13223</name>
    <name evidence="2" type="ORF">RB195_012456</name>
</gene>
<dbReference type="Proteomes" id="UP001303046">
    <property type="component" value="Unassembled WGS sequence"/>
</dbReference>
<dbReference type="EMBL" id="JAVFWL010000003">
    <property type="protein sequence ID" value="KAK6746350.1"/>
    <property type="molecule type" value="Genomic_DNA"/>
</dbReference>
<sequence>MEAGTPAGPRDLQGYGEPPQPLGSTARIKHVGRTTSQKNVIADIDQSPTYRPVRSAPSRTLWFYASYGCGSTHLVFLCSHWRTNASTEPEDESESGKDSDIGCQVHLFPVVRKNRLEGGSGPRP</sequence>
<accession>A0ABR1D820</accession>
<feature type="region of interest" description="Disordered" evidence="1">
    <location>
        <begin position="1"/>
        <end position="25"/>
    </location>
</feature>
<evidence type="ECO:0000313" key="3">
    <source>
        <dbReference type="Proteomes" id="UP001303046"/>
    </source>
</evidence>
<name>A0ABR1D820_NECAM</name>
<comment type="caution">
    <text evidence="2">The sequence shown here is derived from an EMBL/GenBank/DDBJ whole genome shotgun (WGS) entry which is preliminary data.</text>
</comment>
<proteinExistence type="predicted"/>
<keyword evidence="3" id="KW-1185">Reference proteome</keyword>
<reference evidence="2 3" key="1">
    <citation type="submission" date="2023-08" db="EMBL/GenBank/DDBJ databases">
        <title>A Necator americanus chromosomal reference genome.</title>
        <authorList>
            <person name="Ilik V."/>
            <person name="Petrzelkova K.J."/>
            <person name="Pardy F."/>
            <person name="Fuh T."/>
            <person name="Niatou-Singa F.S."/>
            <person name="Gouil Q."/>
            <person name="Baker L."/>
            <person name="Ritchie M.E."/>
            <person name="Jex A.R."/>
            <person name="Gazzola D."/>
            <person name="Li H."/>
            <person name="Toshio Fujiwara R."/>
            <person name="Zhan B."/>
            <person name="Aroian R.V."/>
            <person name="Pafco B."/>
            <person name="Schwarz E.M."/>
        </authorList>
    </citation>
    <scope>NUCLEOTIDE SEQUENCE [LARGE SCALE GENOMIC DNA]</scope>
    <source>
        <strain evidence="2 3">Aroian</strain>
        <tissue evidence="2">Whole animal</tissue>
    </source>
</reference>
<protein>
    <submittedName>
        <fullName evidence="2">Uncharacterized protein</fullName>
    </submittedName>
</protein>
<evidence type="ECO:0000256" key="1">
    <source>
        <dbReference type="SAM" id="MobiDB-lite"/>
    </source>
</evidence>
<evidence type="ECO:0000313" key="2">
    <source>
        <dbReference type="EMBL" id="KAK6746350.1"/>
    </source>
</evidence>
<organism evidence="2 3">
    <name type="scientific">Necator americanus</name>
    <name type="common">Human hookworm</name>
    <dbReference type="NCBI Taxonomy" id="51031"/>
    <lineage>
        <taxon>Eukaryota</taxon>
        <taxon>Metazoa</taxon>
        <taxon>Ecdysozoa</taxon>
        <taxon>Nematoda</taxon>
        <taxon>Chromadorea</taxon>
        <taxon>Rhabditida</taxon>
        <taxon>Rhabditina</taxon>
        <taxon>Rhabditomorpha</taxon>
        <taxon>Strongyloidea</taxon>
        <taxon>Ancylostomatidae</taxon>
        <taxon>Bunostominae</taxon>
        <taxon>Necator</taxon>
    </lineage>
</organism>